<gene>
    <name evidence="2" type="ORF">CEUSTIGMA_g3519.t1</name>
</gene>
<evidence type="ECO:0000313" key="3">
    <source>
        <dbReference type="Proteomes" id="UP000232323"/>
    </source>
</evidence>
<evidence type="ECO:0000313" key="2">
    <source>
        <dbReference type="EMBL" id="GAX76076.1"/>
    </source>
</evidence>
<comment type="caution">
    <text evidence="2">The sequence shown here is derived from an EMBL/GenBank/DDBJ whole genome shotgun (WGS) entry which is preliminary data.</text>
</comment>
<dbReference type="EMBL" id="BEGY01000015">
    <property type="protein sequence ID" value="GAX76076.1"/>
    <property type="molecule type" value="Genomic_DNA"/>
</dbReference>
<proteinExistence type="predicted"/>
<accession>A0A250WZ67</accession>
<dbReference type="AlphaFoldDB" id="A0A250WZ67"/>
<dbReference type="Proteomes" id="UP000232323">
    <property type="component" value="Unassembled WGS sequence"/>
</dbReference>
<evidence type="ECO:0000256" key="1">
    <source>
        <dbReference type="SAM" id="MobiDB-lite"/>
    </source>
</evidence>
<reference evidence="2 3" key="1">
    <citation type="submission" date="2017-08" db="EMBL/GenBank/DDBJ databases">
        <title>Acidophilic green algal genome provides insights into adaptation to an acidic environment.</title>
        <authorList>
            <person name="Hirooka S."/>
            <person name="Hirose Y."/>
            <person name="Kanesaki Y."/>
            <person name="Higuchi S."/>
            <person name="Fujiwara T."/>
            <person name="Onuma R."/>
            <person name="Era A."/>
            <person name="Ohbayashi R."/>
            <person name="Uzuka A."/>
            <person name="Nozaki H."/>
            <person name="Yoshikawa H."/>
            <person name="Miyagishima S.Y."/>
        </authorList>
    </citation>
    <scope>NUCLEOTIDE SEQUENCE [LARGE SCALE GENOMIC DNA]</scope>
    <source>
        <strain evidence="2 3">NIES-2499</strain>
    </source>
</reference>
<name>A0A250WZ67_9CHLO</name>
<feature type="compositionally biased region" description="Low complexity" evidence="1">
    <location>
        <begin position="36"/>
        <end position="46"/>
    </location>
</feature>
<organism evidence="2 3">
    <name type="scientific">Chlamydomonas eustigma</name>
    <dbReference type="NCBI Taxonomy" id="1157962"/>
    <lineage>
        <taxon>Eukaryota</taxon>
        <taxon>Viridiplantae</taxon>
        <taxon>Chlorophyta</taxon>
        <taxon>core chlorophytes</taxon>
        <taxon>Chlorophyceae</taxon>
        <taxon>CS clade</taxon>
        <taxon>Chlamydomonadales</taxon>
        <taxon>Chlamydomonadaceae</taxon>
        <taxon>Chlamydomonas</taxon>
    </lineage>
</organism>
<sequence length="457" mass="49312">MDFTFTSPLAFKRIANVNKDSGLRYKSSASPEKGKASSSPAGAAEASADRMKSCVERMSAKSYLEDIPNFSPSEFFKSPGPAEMLKKDNSTSNLSDQNQAFNRWVEATKQMTLSPVATPSALPCLLDPTTSSALHPPSASLSLSLGDLSPASLAMGLYATNTDPHPLTLSSSPAPTLMSLDTPLTSGLILGSKVREDDGSDISTEWSMAYSDISAAVGKMQLRERQQQSEFIASQQDSYQDQHQHFGGLPIPEMSESVALARQPMDLNETSQLPTRNLQLPSNVDASPLLSTAVQLPHMVPDAWQYQSLNQQQDVWAESMLHSPMQEVLDLMTSPLSALVDTEEEGMSQDDHERLLEDEGIRPLQLHFEGVHRDKRAVLMAGGVTPQHGLTFTGHVLAEAAEVAYGSDDEVSLYDLAMLSPGAGMAIEDAYWRTASTSLCSSPLAGMLSLMSPSQAL</sequence>
<keyword evidence="3" id="KW-1185">Reference proteome</keyword>
<protein>
    <submittedName>
        <fullName evidence="2">Uncharacterized protein</fullName>
    </submittedName>
</protein>
<feature type="region of interest" description="Disordered" evidence="1">
    <location>
        <begin position="22"/>
        <end position="49"/>
    </location>
</feature>